<reference evidence="1 2" key="1">
    <citation type="submission" date="2014-04" db="EMBL/GenBank/DDBJ databases">
        <authorList>
            <consortium name="DOE Joint Genome Institute"/>
            <person name="Kuo A."/>
            <person name="Zuccaro A."/>
            <person name="Kohler A."/>
            <person name="Nagy L.G."/>
            <person name="Floudas D."/>
            <person name="Copeland A."/>
            <person name="Barry K.W."/>
            <person name="Cichocki N."/>
            <person name="Veneault-Fourrey C."/>
            <person name="LaButti K."/>
            <person name="Lindquist E.A."/>
            <person name="Lipzen A."/>
            <person name="Lundell T."/>
            <person name="Morin E."/>
            <person name="Murat C."/>
            <person name="Sun H."/>
            <person name="Tunlid A."/>
            <person name="Henrissat B."/>
            <person name="Grigoriev I.V."/>
            <person name="Hibbett D.S."/>
            <person name="Martin F."/>
            <person name="Nordberg H.P."/>
            <person name="Cantor M.N."/>
            <person name="Hua S.X."/>
        </authorList>
    </citation>
    <scope>NUCLEOTIDE SEQUENCE [LARGE SCALE GENOMIC DNA]</scope>
    <source>
        <strain evidence="1 2">MAFF 305830</strain>
    </source>
</reference>
<dbReference type="HOGENOM" id="CLU_2544036_0_0_1"/>
<name>A0A0C2W7K4_SERVB</name>
<gene>
    <name evidence="1" type="ORF">M408DRAFT_332936</name>
</gene>
<sequence length="83" mass="9334">MIRTGQSLLDLFLLSPLNIPRRATTIGTQLRLVATLPPQSFCTCEFTIIDQLFCPVLERHPRELIRRLSGNKGKEDSGAVLKK</sequence>
<evidence type="ECO:0000313" key="1">
    <source>
        <dbReference type="EMBL" id="KIM22438.1"/>
    </source>
</evidence>
<accession>A0A0C2W7K4</accession>
<protein>
    <submittedName>
        <fullName evidence="1">Uncharacterized protein</fullName>
    </submittedName>
</protein>
<proteinExistence type="predicted"/>
<keyword evidence="2" id="KW-1185">Reference proteome</keyword>
<reference evidence="2" key="2">
    <citation type="submission" date="2015-01" db="EMBL/GenBank/DDBJ databases">
        <title>Evolutionary Origins and Diversification of the Mycorrhizal Mutualists.</title>
        <authorList>
            <consortium name="DOE Joint Genome Institute"/>
            <consortium name="Mycorrhizal Genomics Consortium"/>
            <person name="Kohler A."/>
            <person name="Kuo A."/>
            <person name="Nagy L.G."/>
            <person name="Floudas D."/>
            <person name="Copeland A."/>
            <person name="Barry K.W."/>
            <person name="Cichocki N."/>
            <person name="Veneault-Fourrey C."/>
            <person name="LaButti K."/>
            <person name="Lindquist E.A."/>
            <person name="Lipzen A."/>
            <person name="Lundell T."/>
            <person name="Morin E."/>
            <person name="Murat C."/>
            <person name="Riley R."/>
            <person name="Ohm R."/>
            <person name="Sun H."/>
            <person name="Tunlid A."/>
            <person name="Henrissat B."/>
            <person name="Grigoriev I.V."/>
            <person name="Hibbett D.S."/>
            <person name="Martin F."/>
        </authorList>
    </citation>
    <scope>NUCLEOTIDE SEQUENCE [LARGE SCALE GENOMIC DNA]</scope>
    <source>
        <strain evidence="2">MAFF 305830</strain>
    </source>
</reference>
<dbReference type="EMBL" id="KN824356">
    <property type="protein sequence ID" value="KIM22438.1"/>
    <property type="molecule type" value="Genomic_DNA"/>
</dbReference>
<dbReference type="AlphaFoldDB" id="A0A0C2W7K4"/>
<evidence type="ECO:0000313" key="2">
    <source>
        <dbReference type="Proteomes" id="UP000054097"/>
    </source>
</evidence>
<dbReference type="Proteomes" id="UP000054097">
    <property type="component" value="Unassembled WGS sequence"/>
</dbReference>
<organism evidence="1 2">
    <name type="scientific">Serendipita vermifera MAFF 305830</name>
    <dbReference type="NCBI Taxonomy" id="933852"/>
    <lineage>
        <taxon>Eukaryota</taxon>
        <taxon>Fungi</taxon>
        <taxon>Dikarya</taxon>
        <taxon>Basidiomycota</taxon>
        <taxon>Agaricomycotina</taxon>
        <taxon>Agaricomycetes</taxon>
        <taxon>Sebacinales</taxon>
        <taxon>Serendipitaceae</taxon>
        <taxon>Serendipita</taxon>
    </lineage>
</organism>